<dbReference type="EMBL" id="BLLK01000045">
    <property type="protein sequence ID" value="GFH51430.1"/>
    <property type="molecule type" value="Genomic_DNA"/>
</dbReference>
<feature type="domain" description="Enoyl reductase (ER)" evidence="3">
    <location>
        <begin position="60"/>
        <end position="385"/>
    </location>
</feature>
<evidence type="ECO:0000256" key="2">
    <source>
        <dbReference type="SAM" id="MobiDB-lite"/>
    </source>
</evidence>
<organism evidence="4 5">
    <name type="scientific">Chaetoceros tenuissimus</name>
    <dbReference type="NCBI Taxonomy" id="426638"/>
    <lineage>
        <taxon>Eukaryota</taxon>
        <taxon>Sar</taxon>
        <taxon>Stramenopiles</taxon>
        <taxon>Ochrophyta</taxon>
        <taxon>Bacillariophyta</taxon>
        <taxon>Coscinodiscophyceae</taxon>
        <taxon>Chaetocerotophycidae</taxon>
        <taxon>Chaetocerotales</taxon>
        <taxon>Chaetocerotaceae</taxon>
        <taxon>Chaetoceros</taxon>
    </lineage>
</organism>
<dbReference type="InterPro" id="IPR013154">
    <property type="entry name" value="ADH-like_N"/>
</dbReference>
<feature type="region of interest" description="Disordered" evidence="2">
    <location>
        <begin position="1"/>
        <end position="40"/>
    </location>
</feature>
<name>A0AAD3CUS9_9STRA</name>
<dbReference type="InterPro" id="IPR036291">
    <property type="entry name" value="NAD(P)-bd_dom_sf"/>
</dbReference>
<dbReference type="InterPro" id="IPR020843">
    <property type="entry name" value="ER"/>
</dbReference>
<dbReference type="Gene3D" id="3.90.180.10">
    <property type="entry name" value="Medium-chain alcohol dehydrogenases, catalytic domain"/>
    <property type="match status" value="1"/>
</dbReference>
<dbReference type="SUPFAM" id="SSF51735">
    <property type="entry name" value="NAD(P)-binding Rossmann-fold domains"/>
    <property type="match status" value="1"/>
</dbReference>
<dbReference type="Pfam" id="PF08240">
    <property type="entry name" value="ADH_N"/>
    <property type="match status" value="1"/>
</dbReference>
<dbReference type="SMART" id="SM00829">
    <property type="entry name" value="PKS_ER"/>
    <property type="match status" value="1"/>
</dbReference>
<dbReference type="PANTHER" id="PTHR43189:SF1">
    <property type="entry name" value="ZINC-TYPE ALCOHOL DEHYDROGENASE-LIKE PROTEIN C1198.01"/>
    <property type="match status" value="1"/>
</dbReference>
<comment type="caution">
    <text evidence="4">The sequence shown here is derived from an EMBL/GenBank/DDBJ whole genome shotgun (WGS) entry which is preliminary data.</text>
</comment>
<dbReference type="AlphaFoldDB" id="A0AAD3CUS9"/>
<evidence type="ECO:0000313" key="4">
    <source>
        <dbReference type="EMBL" id="GFH51430.1"/>
    </source>
</evidence>
<sequence length="389" mass="43507">MSSEDEPQKLTRTRSRSRRPFARARSKSRSRFEVRDTPEQADDDDVNKFVQYKKFGMYATEISRVIAIDEIPEVEHGYQVVVKVKASTVSMNDCYIRRGIWHQSISLPNTPGFDVVGVIVSMGVEAEAAGYDYGEAVACCCQTGGNARYVVLHYSDLCAVPGNVDSAQAACIVSTYMTAYQALHRCKPRGPRETLEGSNILVTQGSGPVGQAVIELAKRGGASKIFATAAKKDHDKLHDQGVCPLPMDHKMWLPLVRGKMDLVIDCVCQDGYASPHQALNYRGHLITVGMNVVMNGAEIGYCGTPFEVFFNRIKAGYFLSRTTRYCPYEWSQNHPAQWKHDMEYLMELLSRSKINPKISKRISLDAVPFYQQQLEAGEEDGIIVCKPWK</sequence>
<dbReference type="Proteomes" id="UP001054902">
    <property type="component" value="Unassembled WGS sequence"/>
</dbReference>
<evidence type="ECO:0000256" key="1">
    <source>
        <dbReference type="ARBA" id="ARBA00023002"/>
    </source>
</evidence>
<protein>
    <recommendedName>
        <fullName evidence="3">Enoyl reductase (ER) domain-containing protein</fullName>
    </recommendedName>
</protein>
<evidence type="ECO:0000313" key="5">
    <source>
        <dbReference type="Proteomes" id="UP001054902"/>
    </source>
</evidence>
<accession>A0AAD3CUS9</accession>
<reference evidence="4 5" key="1">
    <citation type="journal article" date="2021" name="Sci. Rep.">
        <title>The genome of the diatom Chaetoceros tenuissimus carries an ancient integrated fragment of an extant virus.</title>
        <authorList>
            <person name="Hongo Y."/>
            <person name="Kimura K."/>
            <person name="Takaki Y."/>
            <person name="Yoshida Y."/>
            <person name="Baba S."/>
            <person name="Kobayashi G."/>
            <person name="Nagasaki K."/>
            <person name="Hano T."/>
            <person name="Tomaru Y."/>
        </authorList>
    </citation>
    <scope>NUCLEOTIDE SEQUENCE [LARGE SCALE GENOMIC DNA]</scope>
    <source>
        <strain evidence="4 5">NIES-3715</strain>
    </source>
</reference>
<dbReference type="GO" id="GO:0016491">
    <property type="term" value="F:oxidoreductase activity"/>
    <property type="evidence" value="ECO:0007669"/>
    <property type="project" value="UniProtKB-KW"/>
</dbReference>
<keyword evidence="1" id="KW-0560">Oxidoreductase</keyword>
<dbReference type="SUPFAM" id="SSF50129">
    <property type="entry name" value="GroES-like"/>
    <property type="match status" value="1"/>
</dbReference>
<dbReference type="PANTHER" id="PTHR43189">
    <property type="entry name" value="ZINC-TYPE ALCOHOL DEHYDROGENASE-LIKE PROTEIN C1198.01-RELATED"/>
    <property type="match status" value="1"/>
</dbReference>
<proteinExistence type="predicted"/>
<feature type="compositionally biased region" description="Basic residues" evidence="2">
    <location>
        <begin position="11"/>
        <end position="29"/>
    </location>
</feature>
<dbReference type="InterPro" id="IPR011032">
    <property type="entry name" value="GroES-like_sf"/>
</dbReference>
<gene>
    <name evidence="4" type="ORF">CTEN210_07906</name>
</gene>
<evidence type="ECO:0000259" key="3">
    <source>
        <dbReference type="SMART" id="SM00829"/>
    </source>
</evidence>
<keyword evidence="5" id="KW-1185">Reference proteome</keyword>
<dbReference type="Gene3D" id="3.40.50.720">
    <property type="entry name" value="NAD(P)-binding Rossmann-like Domain"/>
    <property type="match status" value="1"/>
</dbReference>